<gene>
    <name evidence="2" type="primary">LOC136117066</name>
</gene>
<evidence type="ECO:0000313" key="2">
    <source>
        <dbReference type="RefSeq" id="XP_070852124.1"/>
    </source>
</evidence>
<sequence>MEPPKSVDPRRRTVERAIWISLVQRWISLEVARRKNRRQTASGERASSHLISHLPLYRETNTL</sequence>
<accession>A0ABM4TQ78</accession>
<name>A0ABM4TQ78_DROSZ</name>
<proteinExistence type="predicted"/>
<dbReference type="RefSeq" id="XP_070852124.1">
    <property type="nucleotide sequence ID" value="XM_070996023.1"/>
</dbReference>
<protein>
    <submittedName>
        <fullName evidence="2">Uncharacterized protein</fullName>
    </submittedName>
</protein>
<dbReference type="GeneID" id="136117066"/>
<evidence type="ECO:0000313" key="1">
    <source>
        <dbReference type="Proteomes" id="UP001652628"/>
    </source>
</evidence>
<dbReference type="Proteomes" id="UP001652628">
    <property type="component" value="Chromosome 3"/>
</dbReference>
<reference evidence="2" key="1">
    <citation type="submission" date="2025-08" db="UniProtKB">
        <authorList>
            <consortium name="RefSeq"/>
        </authorList>
    </citation>
    <scope>IDENTIFICATION</scope>
</reference>
<organism evidence="1 2">
    <name type="scientific">Drosophila suzukii</name>
    <name type="common">Spotted-wing drosophila fruit fly</name>
    <dbReference type="NCBI Taxonomy" id="28584"/>
    <lineage>
        <taxon>Eukaryota</taxon>
        <taxon>Metazoa</taxon>
        <taxon>Ecdysozoa</taxon>
        <taxon>Arthropoda</taxon>
        <taxon>Hexapoda</taxon>
        <taxon>Insecta</taxon>
        <taxon>Pterygota</taxon>
        <taxon>Neoptera</taxon>
        <taxon>Endopterygota</taxon>
        <taxon>Diptera</taxon>
        <taxon>Brachycera</taxon>
        <taxon>Muscomorpha</taxon>
        <taxon>Ephydroidea</taxon>
        <taxon>Drosophilidae</taxon>
        <taxon>Drosophila</taxon>
        <taxon>Sophophora</taxon>
    </lineage>
</organism>
<keyword evidence="1" id="KW-1185">Reference proteome</keyword>